<accession>A0A4C1SF38</accession>
<evidence type="ECO:0000313" key="4">
    <source>
        <dbReference type="Proteomes" id="UP000299102"/>
    </source>
</evidence>
<keyword evidence="2" id="KW-0812">Transmembrane</keyword>
<name>A0A4C1SF38_EUMVA</name>
<evidence type="ECO:0000256" key="1">
    <source>
        <dbReference type="SAM" id="MobiDB-lite"/>
    </source>
</evidence>
<dbReference type="AlphaFoldDB" id="A0A4C1SF38"/>
<keyword evidence="2" id="KW-1133">Transmembrane helix</keyword>
<protein>
    <submittedName>
        <fullName evidence="3">Uncharacterized protein</fullName>
    </submittedName>
</protein>
<keyword evidence="2" id="KW-0472">Membrane</keyword>
<feature type="transmembrane region" description="Helical" evidence="2">
    <location>
        <begin position="45"/>
        <end position="66"/>
    </location>
</feature>
<sequence>MCVMERSARVALEFHADHIGGTLKKGQILSTRNRRASMKRLMDRVRVAVGLSCGYAFATTVIGSPLTRTGPRGVSVESLNPKQNIVEMGRANGLYRKAVSEFKVERGAPSKARTGTEIENGPGSKQCRIGSKVKSVVASEIKNTSATEMKTETRLGSRASFFHT</sequence>
<dbReference type="EMBL" id="BGZK01000004">
    <property type="protein sequence ID" value="GBO99787.1"/>
    <property type="molecule type" value="Genomic_DNA"/>
</dbReference>
<organism evidence="3 4">
    <name type="scientific">Eumeta variegata</name>
    <name type="common">Bagworm moth</name>
    <name type="synonym">Eumeta japonica</name>
    <dbReference type="NCBI Taxonomy" id="151549"/>
    <lineage>
        <taxon>Eukaryota</taxon>
        <taxon>Metazoa</taxon>
        <taxon>Ecdysozoa</taxon>
        <taxon>Arthropoda</taxon>
        <taxon>Hexapoda</taxon>
        <taxon>Insecta</taxon>
        <taxon>Pterygota</taxon>
        <taxon>Neoptera</taxon>
        <taxon>Endopterygota</taxon>
        <taxon>Lepidoptera</taxon>
        <taxon>Glossata</taxon>
        <taxon>Ditrysia</taxon>
        <taxon>Tineoidea</taxon>
        <taxon>Psychidae</taxon>
        <taxon>Oiketicinae</taxon>
        <taxon>Eumeta</taxon>
    </lineage>
</organism>
<evidence type="ECO:0000313" key="3">
    <source>
        <dbReference type="EMBL" id="GBO99787.1"/>
    </source>
</evidence>
<evidence type="ECO:0000256" key="2">
    <source>
        <dbReference type="SAM" id="Phobius"/>
    </source>
</evidence>
<keyword evidence="4" id="KW-1185">Reference proteome</keyword>
<reference evidence="3 4" key="1">
    <citation type="journal article" date="2019" name="Commun. Biol.">
        <title>The bagworm genome reveals a unique fibroin gene that provides high tensile strength.</title>
        <authorList>
            <person name="Kono N."/>
            <person name="Nakamura H."/>
            <person name="Ohtoshi R."/>
            <person name="Tomita M."/>
            <person name="Numata K."/>
            <person name="Arakawa K."/>
        </authorList>
    </citation>
    <scope>NUCLEOTIDE SEQUENCE [LARGE SCALE GENOMIC DNA]</scope>
</reference>
<feature type="region of interest" description="Disordered" evidence="1">
    <location>
        <begin position="107"/>
        <end position="126"/>
    </location>
</feature>
<dbReference type="Proteomes" id="UP000299102">
    <property type="component" value="Unassembled WGS sequence"/>
</dbReference>
<gene>
    <name evidence="3" type="ORF">EVAR_74204_1</name>
</gene>
<comment type="caution">
    <text evidence="3">The sequence shown here is derived from an EMBL/GenBank/DDBJ whole genome shotgun (WGS) entry which is preliminary data.</text>
</comment>
<proteinExistence type="predicted"/>